<gene>
    <name evidence="5" type="ORF">F5X68DRAFT_228212</name>
</gene>
<sequence length="165" mass="17687">MGNSPGYMGYAFATFCFLYFLYVWMNDGKPIPETSAKVIKVTSAAELDAILASTQRVAVDFYADWCPPCRAIAPVFSELAEKHAAEGKMAFVKVNTDHVKDVASRYTITAMPTFVFFRDGAPKGVAVPGIPAAQTLVLSGEGLVERVRGADPMALKKVIGALASS</sequence>
<evidence type="ECO:0000313" key="5">
    <source>
        <dbReference type="EMBL" id="KAH6693803.1"/>
    </source>
</evidence>
<name>A0A9P9AEU3_9PEZI</name>
<feature type="transmembrane region" description="Helical" evidence="3">
    <location>
        <begin position="7"/>
        <end position="25"/>
    </location>
</feature>
<keyword evidence="3" id="KW-0472">Membrane</keyword>
<dbReference type="EMBL" id="JAGSXJ010000003">
    <property type="protein sequence ID" value="KAH6693803.1"/>
    <property type="molecule type" value="Genomic_DNA"/>
</dbReference>
<dbReference type="AlphaFoldDB" id="A0A9P9AEU3"/>
<comment type="caution">
    <text evidence="5">The sequence shown here is derived from an EMBL/GenBank/DDBJ whole genome shotgun (WGS) entry which is preliminary data.</text>
</comment>
<dbReference type="InterPro" id="IPR013766">
    <property type="entry name" value="Thioredoxin_domain"/>
</dbReference>
<dbReference type="PANTHER" id="PTHR46115">
    <property type="entry name" value="THIOREDOXIN-LIKE PROTEIN 1"/>
    <property type="match status" value="1"/>
</dbReference>
<evidence type="ECO:0000259" key="4">
    <source>
        <dbReference type="PROSITE" id="PS51352"/>
    </source>
</evidence>
<organism evidence="5 6">
    <name type="scientific">Plectosphaerella plurivora</name>
    <dbReference type="NCBI Taxonomy" id="936078"/>
    <lineage>
        <taxon>Eukaryota</taxon>
        <taxon>Fungi</taxon>
        <taxon>Dikarya</taxon>
        <taxon>Ascomycota</taxon>
        <taxon>Pezizomycotina</taxon>
        <taxon>Sordariomycetes</taxon>
        <taxon>Hypocreomycetidae</taxon>
        <taxon>Glomerellales</taxon>
        <taxon>Plectosphaerellaceae</taxon>
        <taxon>Plectosphaerella</taxon>
    </lineage>
</organism>
<dbReference type="PRINTS" id="PR00421">
    <property type="entry name" value="THIOREDOXIN"/>
</dbReference>
<dbReference type="OrthoDB" id="19690at2759"/>
<dbReference type="Proteomes" id="UP000770015">
    <property type="component" value="Unassembled WGS sequence"/>
</dbReference>
<dbReference type="CDD" id="cd02947">
    <property type="entry name" value="TRX_family"/>
    <property type="match status" value="1"/>
</dbReference>
<keyword evidence="3" id="KW-0812">Transmembrane</keyword>
<comment type="similarity">
    <text evidence="1">Belongs to the thioredoxin family.</text>
</comment>
<evidence type="ECO:0000256" key="1">
    <source>
        <dbReference type="ARBA" id="ARBA00008987"/>
    </source>
</evidence>
<dbReference type="Pfam" id="PF00085">
    <property type="entry name" value="Thioredoxin"/>
    <property type="match status" value="1"/>
</dbReference>
<keyword evidence="6" id="KW-1185">Reference proteome</keyword>
<accession>A0A9P9AEU3</accession>
<dbReference type="SUPFAM" id="SSF52833">
    <property type="entry name" value="Thioredoxin-like"/>
    <property type="match status" value="1"/>
</dbReference>
<dbReference type="InterPro" id="IPR036249">
    <property type="entry name" value="Thioredoxin-like_sf"/>
</dbReference>
<keyword evidence="3" id="KW-1133">Transmembrane helix</keyword>
<reference evidence="5" key="1">
    <citation type="journal article" date="2021" name="Nat. Commun.">
        <title>Genetic determinants of endophytism in the Arabidopsis root mycobiome.</title>
        <authorList>
            <person name="Mesny F."/>
            <person name="Miyauchi S."/>
            <person name="Thiergart T."/>
            <person name="Pickel B."/>
            <person name="Atanasova L."/>
            <person name="Karlsson M."/>
            <person name="Huettel B."/>
            <person name="Barry K.W."/>
            <person name="Haridas S."/>
            <person name="Chen C."/>
            <person name="Bauer D."/>
            <person name="Andreopoulos W."/>
            <person name="Pangilinan J."/>
            <person name="LaButti K."/>
            <person name="Riley R."/>
            <person name="Lipzen A."/>
            <person name="Clum A."/>
            <person name="Drula E."/>
            <person name="Henrissat B."/>
            <person name="Kohler A."/>
            <person name="Grigoriev I.V."/>
            <person name="Martin F.M."/>
            <person name="Hacquard S."/>
        </authorList>
    </citation>
    <scope>NUCLEOTIDE SEQUENCE</scope>
    <source>
        <strain evidence="5">MPI-SDFR-AT-0117</strain>
    </source>
</reference>
<protein>
    <submittedName>
        <fullName evidence="5">Thioredoxin</fullName>
    </submittedName>
</protein>
<keyword evidence="2" id="KW-1015">Disulfide bond</keyword>
<proteinExistence type="inferred from homology"/>
<evidence type="ECO:0000256" key="3">
    <source>
        <dbReference type="SAM" id="Phobius"/>
    </source>
</evidence>
<evidence type="ECO:0000256" key="2">
    <source>
        <dbReference type="ARBA" id="ARBA00023157"/>
    </source>
</evidence>
<dbReference type="PROSITE" id="PS51352">
    <property type="entry name" value="THIOREDOXIN_2"/>
    <property type="match status" value="1"/>
</dbReference>
<evidence type="ECO:0000313" key="6">
    <source>
        <dbReference type="Proteomes" id="UP000770015"/>
    </source>
</evidence>
<feature type="domain" description="Thioredoxin" evidence="4">
    <location>
        <begin position="25"/>
        <end position="149"/>
    </location>
</feature>
<dbReference type="Gene3D" id="3.40.30.10">
    <property type="entry name" value="Glutaredoxin"/>
    <property type="match status" value="1"/>
</dbReference>